<dbReference type="AlphaFoldDB" id="A0A371NVR6"/>
<dbReference type="Proteomes" id="UP000262172">
    <property type="component" value="Unassembled WGS sequence"/>
</dbReference>
<feature type="domain" description="SGNH hydrolase-type esterase" evidence="3">
    <location>
        <begin position="37"/>
        <end position="206"/>
    </location>
</feature>
<dbReference type="PANTHER" id="PTHR30383">
    <property type="entry name" value="THIOESTERASE 1/PROTEASE 1/LYSOPHOSPHOLIPASE L1"/>
    <property type="match status" value="1"/>
</dbReference>
<dbReference type="InterPro" id="IPR013830">
    <property type="entry name" value="SGNH_hydro"/>
</dbReference>
<dbReference type="EMBL" id="QUAB01000033">
    <property type="protein sequence ID" value="REJ06672.1"/>
    <property type="molecule type" value="Genomic_DNA"/>
</dbReference>
<evidence type="ECO:0000256" key="1">
    <source>
        <dbReference type="ARBA" id="ARBA00011073"/>
    </source>
</evidence>
<proteinExistence type="inferred from homology"/>
<reference evidence="4 5" key="1">
    <citation type="submission" date="2018-08" db="EMBL/GenBank/DDBJ databases">
        <title>Isolation, diversity and antifungal activity of Actinobacteria from cow dung.</title>
        <authorList>
            <person name="Ling L."/>
        </authorList>
    </citation>
    <scope>NUCLEOTIDE SEQUENCE [LARGE SCALE GENOMIC DNA]</scope>
    <source>
        <strain evidence="4 5">NEAU-LLE</strain>
    </source>
</reference>
<dbReference type="CDD" id="cd00229">
    <property type="entry name" value="SGNH_hydrolase"/>
    <property type="match status" value="1"/>
</dbReference>
<evidence type="ECO:0000313" key="4">
    <source>
        <dbReference type="EMBL" id="REJ06672.1"/>
    </source>
</evidence>
<evidence type="ECO:0000256" key="2">
    <source>
        <dbReference type="ARBA" id="ARBA00022801"/>
    </source>
</evidence>
<dbReference type="InterPro" id="IPR023827">
    <property type="entry name" value="Peptidase_S8_Asp-AS"/>
</dbReference>
<sequence>MLRPQAPDPVALSAASGAANAEAPAPLVLPEHPRILVFGDSWTYGSAATPPTDGYAYRLADLMDGTTIVDGVRGSGYLKPGLDGPAYGPRIDGLDPLLQPDLVVIEGSINDRRLPAAGYRPAVDAAWDRLADIYPDARIVVLGPAPQVLPVEKATARIDRDLQELAAQRGWWYISPVQEEWITPQNYAGIIDTGIGRDHPSNEGHRYLAEKVAAALREMAAAPVTVAVEPAETVQPVAPGK</sequence>
<protein>
    <submittedName>
        <fullName evidence="4">SGNH/GDSL hydrolase family protein</fullName>
    </submittedName>
</protein>
<comment type="caution">
    <text evidence="4">The sequence shown here is derived from an EMBL/GenBank/DDBJ whole genome shotgun (WGS) entry which is preliminary data.</text>
</comment>
<evidence type="ECO:0000313" key="5">
    <source>
        <dbReference type="Proteomes" id="UP000262172"/>
    </source>
</evidence>
<dbReference type="GO" id="GO:0016787">
    <property type="term" value="F:hydrolase activity"/>
    <property type="evidence" value="ECO:0007669"/>
    <property type="project" value="UniProtKB-KW"/>
</dbReference>
<organism evidence="4 5">
    <name type="scientific">Microbacterium bovistercoris</name>
    <dbReference type="NCBI Taxonomy" id="2293570"/>
    <lineage>
        <taxon>Bacteria</taxon>
        <taxon>Bacillati</taxon>
        <taxon>Actinomycetota</taxon>
        <taxon>Actinomycetes</taxon>
        <taxon>Micrococcales</taxon>
        <taxon>Microbacteriaceae</taxon>
        <taxon>Microbacterium</taxon>
    </lineage>
</organism>
<evidence type="ECO:0000259" key="3">
    <source>
        <dbReference type="Pfam" id="PF13472"/>
    </source>
</evidence>
<dbReference type="InterPro" id="IPR051532">
    <property type="entry name" value="Ester_Hydrolysis_Enzymes"/>
</dbReference>
<keyword evidence="5" id="KW-1185">Reference proteome</keyword>
<dbReference type="Pfam" id="PF13472">
    <property type="entry name" value="Lipase_GDSL_2"/>
    <property type="match status" value="1"/>
</dbReference>
<dbReference type="SUPFAM" id="SSF52266">
    <property type="entry name" value="SGNH hydrolase"/>
    <property type="match status" value="1"/>
</dbReference>
<keyword evidence="2 4" id="KW-0378">Hydrolase</keyword>
<gene>
    <name evidence="4" type="ORF">DY023_05700</name>
</gene>
<dbReference type="InterPro" id="IPR036514">
    <property type="entry name" value="SGNH_hydro_sf"/>
</dbReference>
<dbReference type="Gene3D" id="3.40.50.1110">
    <property type="entry name" value="SGNH hydrolase"/>
    <property type="match status" value="1"/>
</dbReference>
<accession>A0A371NVR6</accession>
<dbReference type="OrthoDB" id="8215557at2"/>
<dbReference type="PROSITE" id="PS00136">
    <property type="entry name" value="SUBTILASE_ASP"/>
    <property type="match status" value="1"/>
</dbReference>
<comment type="similarity">
    <text evidence="1">Belongs to the peptidase S8 family.</text>
</comment>
<name>A0A371NVR6_9MICO</name>